<keyword evidence="2" id="KW-1185">Reference proteome</keyword>
<dbReference type="Proteomes" id="UP001208570">
    <property type="component" value="Unassembled WGS sequence"/>
</dbReference>
<evidence type="ECO:0000313" key="2">
    <source>
        <dbReference type="Proteomes" id="UP001208570"/>
    </source>
</evidence>
<organism evidence="1 2">
    <name type="scientific">Paralvinella palmiformis</name>
    <dbReference type="NCBI Taxonomy" id="53620"/>
    <lineage>
        <taxon>Eukaryota</taxon>
        <taxon>Metazoa</taxon>
        <taxon>Spiralia</taxon>
        <taxon>Lophotrochozoa</taxon>
        <taxon>Annelida</taxon>
        <taxon>Polychaeta</taxon>
        <taxon>Sedentaria</taxon>
        <taxon>Canalipalpata</taxon>
        <taxon>Terebellida</taxon>
        <taxon>Terebelliformia</taxon>
        <taxon>Alvinellidae</taxon>
        <taxon>Paralvinella</taxon>
    </lineage>
</organism>
<sequence length="193" mass="22207">MLKLGPRQYFWIKNRDKLPERIRLHYVAKGPDDKPLMLFLHGFPEFWYSWRFQLKEFSKEFSAFTQHSACKDHQFATSARNAKQTVATVTDSFNHAAEASSWKPAGDDPVLAVQMNTICSNVHLLVNPFSGLIDLQQKNCWDVLSHGGFYQGYHAQNRTCSVLSIVLYLEHHAPYNSEARAFLTWFARSSSCC</sequence>
<proteinExistence type="predicted"/>
<dbReference type="EMBL" id="JAODUP010000058">
    <property type="protein sequence ID" value="KAK2164876.1"/>
    <property type="molecule type" value="Genomic_DNA"/>
</dbReference>
<comment type="caution">
    <text evidence="1">The sequence shown here is derived from an EMBL/GenBank/DDBJ whole genome shotgun (WGS) entry which is preliminary data.</text>
</comment>
<dbReference type="Gene3D" id="3.40.50.1820">
    <property type="entry name" value="alpha/beta hydrolase"/>
    <property type="match status" value="1"/>
</dbReference>
<protein>
    <recommendedName>
        <fullName evidence="3">Epoxide hydrolase</fullName>
    </recommendedName>
</protein>
<dbReference type="AlphaFoldDB" id="A0AAD9NE33"/>
<evidence type="ECO:0000313" key="1">
    <source>
        <dbReference type="EMBL" id="KAK2164876.1"/>
    </source>
</evidence>
<dbReference type="InterPro" id="IPR029058">
    <property type="entry name" value="AB_hydrolase_fold"/>
</dbReference>
<reference evidence="1" key="1">
    <citation type="journal article" date="2023" name="Mol. Biol. Evol.">
        <title>Third-Generation Sequencing Reveals the Adaptive Role of the Epigenome in Three Deep-Sea Polychaetes.</title>
        <authorList>
            <person name="Perez M."/>
            <person name="Aroh O."/>
            <person name="Sun Y."/>
            <person name="Lan Y."/>
            <person name="Juniper S.K."/>
            <person name="Young C.R."/>
            <person name="Angers B."/>
            <person name="Qian P.Y."/>
        </authorList>
    </citation>
    <scope>NUCLEOTIDE SEQUENCE</scope>
    <source>
        <strain evidence="1">P08H-3</strain>
    </source>
</reference>
<evidence type="ECO:0008006" key="3">
    <source>
        <dbReference type="Google" id="ProtNLM"/>
    </source>
</evidence>
<accession>A0AAD9NE33</accession>
<name>A0AAD9NE33_9ANNE</name>
<dbReference type="SUPFAM" id="SSF53474">
    <property type="entry name" value="alpha/beta-Hydrolases"/>
    <property type="match status" value="1"/>
</dbReference>
<gene>
    <name evidence="1" type="ORF">LSH36_58g22023</name>
</gene>